<reference evidence="6 7" key="1">
    <citation type="submission" date="2023-04" db="EMBL/GenBank/DDBJ databases">
        <title>Nanopore sequencing of Janthinobacterium from water.</title>
        <authorList>
            <person name="Ciuchcinski K."/>
            <person name="Rokowska A."/>
            <person name="Dziewit L."/>
        </authorList>
    </citation>
    <scope>NUCLEOTIDE SEQUENCE [LARGE SCALE GENOMIC DNA]</scope>
    <source>
        <strain evidence="6 7">DEMB2</strain>
    </source>
</reference>
<organism evidence="6 7">
    <name type="scientific">Janthinobacterium rivuli</name>
    <dbReference type="NCBI Taxonomy" id="2751478"/>
    <lineage>
        <taxon>Bacteria</taxon>
        <taxon>Pseudomonadati</taxon>
        <taxon>Pseudomonadota</taxon>
        <taxon>Betaproteobacteria</taxon>
        <taxon>Burkholderiales</taxon>
        <taxon>Oxalobacteraceae</taxon>
        <taxon>Janthinobacterium</taxon>
    </lineage>
</organism>
<dbReference type="Gene3D" id="1.10.490.10">
    <property type="entry name" value="Globins"/>
    <property type="match status" value="1"/>
</dbReference>
<evidence type="ECO:0000256" key="5">
    <source>
        <dbReference type="SAM" id="MobiDB-lite"/>
    </source>
</evidence>
<gene>
    <name evidence="6" type="ORF">P9875_21530</name>
</gene>
<evidence type="ECO:0000256" key="2">
    <source>
        <dbReference type="ARBA" id="ARBA00022617"/>
    </source>
</evidence>
<dbReference type="Pfam" id="PF01152">
    <property type="entry name" value="Bac_globin"/>
    <property type="match status" value="1"/>
</dbReference>
<dbReference type="Proteomes" id="UP001219584">
    <property type="component" value="Chromosome"/>
</dbReference>
<keyword evidence="2" id="KW-0349">Heme</keyword>
<evidence type="ECO:0000256" key="4">
    <source>
        <dbReference type="ARBA" id="ARBA00023004"/>
    </source>
</evidence>
<accession>A0ABY8I069</accession>
<keyword evidence="4" id="KW-0408">Iron</keyword>
<feature type="region of interest" description="Disordered" evidence="5">
    <location>
        <begin position="139"/>
        <end position="158"/>
    </location>
</feature>
<dbReference type="CDD" id="cd08916">
    <property type="entry name" value="TrHb3_P"/>
    <property type="match status" value="1"/>
</dbReference>
<keyword evidence="3" id="KW-0479">Metal-binding</keyword>
<dbReference type="SUPFAM" id="SSF46458">
    <property type="entry name" value="Globin-like"/>
    <property type="match status" value="1"/>
</dbReference>
<dbReference type="InterPro" id="IPR001486">
    <property type="entry name" value="Hemoglobin_trunc"/>
</dbReference>
<dbReference type="InterPro" id="IPR009050">
    <property type="entry name" value="Globin-like_sf"/>
</dbReference>
<sequence length="158" mass="17599">MNNTAPLPHTRFAPYREEVCSEDEVKHLVHTFYAAARDDAMLGPIFAAEVKDWDAHLATLVDFWSGLLRGTMRYHGKPLAQHAQMGNLTPCMFRRWLTLFFATTESMGNAALQEKADTIALNIAERLWKSFAESHASKCSPQQTASLTTPEKTVASGS</sequence>
<evidence type="ECO:0000256" key="3">
    <source>
        <dbReference type="ARBA" id="ARBA00022723"/>
    </source>
</evidence>
<evidence type="ECO:0000256" key="1">
    <source>
        <dbReference type="ARBA" id="ARBA00022448"/>
    </source>
</evidence>
<dbReference type="RefSeq" id="WP_278316557.1">
    <property type="nucleotide sequence ID" value="NZ_CP121464.1"/>
</dbReference>
<dbReference type="EMBL" id="CP121464">
    <property type="protein sequence ID" value="WFR78271.1"/>
    <property type="molecule type" value="Genomic_DNA"/>
</dbReference>
<evidence type="ECO:0000313" key="6">
    <source>
        <dbReference type="EMBL" id="WFR78271.1"/>
    </source>
</evidence>
<dbReference type="InterPro" id="IPR012292">
    <property type="entry name" value="Globin/Proto"/>
</dbReference>
<keyword evidence="1" id="KW-0813">Transport</keyword>
<protein>
    <submittedName>
        <fullName evidence="6">Group III truncated hemoglobin</fullName>
    </submittedName>
</protein>
<name>A0ABY8I069_9BURK</name>
<evidence type="ECO:0000313" key="7">
    <source>
        <dbReference type="Proteomes" id="UP001219584"/>
    </source>
</evidence>
<proteinExistence type="predicted"/>
<keyword evidence="7" id="KW-1185">Reference proteome</keyword>